<comment type="function">
    <text evidence="8">Involved in the cellular defense against the biological effects of O6-methylguanine (O6-MeG) and O4-methylthymine (O4-MeT) in DNA. Repairs the methylated nucleobase in DNA by stoichiometrically transferring the methyl group to a cysteine residue in the enzyme. This is a suicide reaction: the enzyme is irreversibly inactivated.</text>
</comment>
<dbReference type="InterPro" id="IPR014048">
    <property type="entry name" value="MethylDNA_cys_MeTrfase_DNA-bd"/>
</dbReference>
<name>A0ABP8L3X9_9BURK</name>
<dbReference type="EC" id="2.1.1.63" evidence="8"/>
<dbReference type="Pfam" id="PF02870">
    <property type="entry name" value="Methyltransf_1N"/>
    <property type="match status" value="1"/>
</dbReference>
<dbReference type="InterPro" id="IPR008332">
    <property type="entry name" value="MethylG_MeTrfase_N"/>
</dbReference>
<evidence type="ECO:0000259" key="10">
    <source>
        <dbReference type="Pfam" id="PF02870"/>
    </source>
</evidence>
<dbReference type="Gene3D" id="1.10.10.10">
    <property type="entry name" value="Winged helix-like DNA-binding domain superfamily/Winged helix DNA-binding domain"/>
    <property type="match status" value="1"/>
</dbReference>
<keyword evidence="4 8" id="KW-0808">Transferase</keyword>
<gene>
    <name evidence="11" type="ORF">GCM10023090_09950</name>
</gene>
<evidence type="ECO:0000256" key="7">
    <source>
        <dbReference type="ARBA" id="ARBA00049348"/>
    </source>
</evidence>
<dbReference type="SUPFAM" id="SSF53155">
    <property type="entry name" value="Methylated DNA-protein cysteine methyltransferase domain"/>
    <property type="match status" value="1"/>
</dbReference>
<dbReference type="PANTHER" id="PTHR10815">
    <property type="entry name" value="METHYLATED-DNA--PROTEIN-CYSTEINE METHYLTRANSFERASE"/>
    <property type="match status" value="1"/>
</dbReference>
<keyword evidence="6 8" id="KW-0234">DNA repair</keyword>
<dbReference type="EMBL" id="BAABEX010000007">
    <property type="protein sequence ID" value="GAA4421200.1"/>
    <property type="molecule type" value="Genomic_DNA"/>
</dbReference>
<evidence type="ECO:0000313" key="12">
    <source>
        <dbReference type="Proteomes" id="UP001501788"/>
    </source>
</evidence>
<dbReference type="SUPFAM" id="SSF46767">
    <property type="entry name" value="Methylated DNA-protein cysteine methyltransferase, C-terminal domain"/>
    <property type="match status" value="1"/>
</dbReference>
<keyword evidence="12" id="KW-1185">Reference proteome</keyword>
<comment type="caution">
    <text evidence="11">The sequence shown here is derived from an EMBL/GenBank/DDBJ whole genome shotgun (WGS) entry which is preliminary data.</text>
</comment>
<evidence type="ECO:0000256" key="6">
    <source>
        <dbReference type="ARBA" id="ARBA00023204"/>
    </source>
</evidence>
<evidence type="ECO:0000256" key="8">
    <source>
        <dbReference type="HAMAP-Rule" id="MF_00772"/>
    </source>
</evidence>
<evidence type="ECO:0000256" key="3">
    <source>
        <dbReference type="ARBA" id="ARBA00022603"/>
    </source>
</evidence>
<dbReference type="Pfam" id="PF01035">
    <property type="entry name" value="DNA_binding_1"/>
    <property type="match status" value="1"/>
</dbReference>
<dbReference type="Proteomes" id="UP001501788">
    <property type="component" value="Unassembled WGS sequence"/>
</dbReference>
<comment type="catalytic activity">
    <reaction evidence="7 8">
        <text>a 6-O-methyl-2'-deoxyguanosine in DNA + L-cysteinyl-[protein] = S-methyl-L-cysteinyl-[protein] + a 2'-deoxyguanosine in DNA</text>
        <dbReference type="Rhea" id="RHEA:24000"/>
        <dbReference type="Rhea" id="RHEA-COMP:10131"/>
        <dbReference type="Rhea" id="RHEA-COMP:10132"/>
        <dbReference type="Rhea" id="RHEA-COMP:11367"/>
        <dbReference type="Rhea" id="RHEA-COMP:11368"/>
        <dbReference type="ChEBI" id="CHEBI:29950"/>
        <dbReference type="ChEBI" id="CHEBI:82612"/>
        <dbReference type="ChEBI" id="CHEBI:85445"/>
        <dbReference type="ChEBI" id="CHEBI:85448"/>
        <dbReference type="EC" id="2.1.1.63"/>
    </reaction>
</comment>
<proteinExistence type="inferred from homology"/>
<dbReference type="InterPro" id="IPR023546">
    <property type="entry name" value="MGMT"/>
</dbReference>
<keyword evidence="5 8" id="KW-0227">DNA damage</keyword>
<feature type="domain" description="Methylguanine DNA methyltransferase ribonuclease-like" evidence="10">
    <location>
        <begin position="15"/>
        <end position="90"/>
    </location>
</feature>
<evidence type="ECO:0000259" key="9">
    <source>
        <dbReference type="Pfam" id="PF01035"/>
    </source>
</evidence>
<keyword evidence="2 8" id="KW-0963">Cytoplasm</keyword>
<keyword evidence="3 8" id="KW-0489">Methyltransferase</keyword>
<evidence type="ECO:0000256" key="4">
    <source>
        <dbReference type="ARBA" id="ARBA00022679"/>
    </source>
</evidence>
<feature type="active site" description="Nucleophile; methyl group acceptor" evidence="8">
    <location>
        <position position="146"/>
    </location>
</feature>
<reference evidence="12" key="1">
    <citation type="journal article" date="2019" name="Int. J. Syst. Evol. Microbiol.">
        <title>The Global Catalogue of Microorganisms (GCM) 10K type strain sequencing project: providing services to taxonomists for standard genome sequencing and annotation.</title>
        <authorList>
            <consortium name="The Broad Institute Genomics Platform"/>
            <consortium name="The Broad Institute Genome Sequencing Center for Infectious Disease"/>
            <person name="Wu L."/>
            <person name="Ma J."/>
        </authorList>
    </citation>
    <scope>NUCLEOTIDE SEQUENCE [LARGE SCALE GENOMIC DNA]</scope>
    <source>
        <strain evidence="12">JCM 31890</strain>
    </source>
</reference>
<evidence type="ECO:0000256" key="2">
    <source>
        <dbReference type="ARBA" id="ARBA00022490"/>
    </source>
</evidence>
<organism evidence="11 12">
    <name type="scientific">Acidovorax lacteus</name>
    <dbReference type="NCBI Taxonomy" id="1924988"/>
    <lineage>
        <taxon>Bacteria</taxon>
        <taxon>Pseudomonadati</taxon>
        <taxon>Pseudomonadota</taxon>
        <taxon>Betaproteobacteria</taxon>
        <taxon>Burkholderiales</taxon>
        <taxon>Comamonadaceae</taxon>
        <taxon>Acidovorax</taxon>
    </lineage>
</organism>
<dbReference type="Gene3D" id="3.30.160.70">
    <property type="entry name" value="Methylated DNA-protein cysteine methyltransferase domain"/>
    <property type="match status" value="1"/>
</dbReference>
<dbReference type="NCBIfam" id="TIGR00589">
    <property type="entry name" value="ogt"/>
    <property type="match status" value="1"/>
</dbReference>
<dbReference type="PANTHER" id="PTHR10815:SF5">
    <property type="entry name" value="METHYLATED-DNA--PROTEIN-CYSTEINE METHYLTRANSFERASE"/>
    <property type="match status" value="1"/>
</dbReference>
<accession>A0ABP8L3X9</accession>
<sequence length="188" mass="19698">MTLKESAMVAFASLTYTVVPSPLGRLTLAASATGLAGVWFDGQRHLPPALAAQPTAWPRDDAHPLLQAAAAQLQAYWRGQVRSFDLPLDLSAGTPFQRAVWHALRQVPYGGTVRYGDLARQLGQPRAVRALGAAVGRNPLSVVVPCHRVVGVGGALTGYAGGLERKQALLQLEGALPPVEPPLAGATA</sequence>
<evidence type="ECO:0000256" key="5">
    <source>
        <dbReference type="ARBA" id="ARBA00022763"/>
    </source>
</evidence>
<protein>
    <recommendedName>
        <fullName evidence="8">Methylated-DNA--protein-cysteine methyltransferase</fullName>
        <ecNumber evidence="8">2.1.1.63</ecNumber>
    </recommendedName>
    <alternativeName>
        <fullName evidence="8">6-O-methylguanine-DNA methyltransferase</fullName>
        <shortName evidence="8">MGMT</shortName>
    </alternativeName>
    <alternativeName>
        <fullName evidence="8">O-6-methylguanine-DNA-alkyltransferase</fullName>
    </alternativeName>
</protein>
<comment type="subcellular location">
    <subcellularLocation>
        <location evidence="8">Cytoplasm</location>
    </subcellularLocation>
</comment>
<dbReference type="InterPro" id="IPR036217">
    <property type="entry name" value="MethylDNA_cys_MeTrfase_DNAb"/>
</dbReference>
<evidence type="ECO:0000256" key="1">
    <source>
        <dbReference type="ARBA" id="ARBA00001286"/>
    </source>
</evidence>
<dbReference type="InterPro" id="IPR036631">
    <property type="entry name" value="MGMT_N_sf"/>
</dbReference>
<comment type="miscellaneous">
    <text evidence="8">This enzyme catalyzes only one turnover and therefore is not strictly catalytic. According to one definition, an enzyme is a biocatalyst that acts repeatedly and over many reaction cycles.</text>
</comment>
<comment type="catalytic activity">
    <reaction evidence="1 8">
        <text>a 4-O-methyl-thymidine in DNA + L-cysteinyl-[protein] = a thymidine in DNA + S-methyl-L-cysteinyl-[protein]</text>
        <dbReference type="Rhea" id="RHEA:53428"/>
        <dbReference type="Rhea" id="RHEA-COMP:10131"/>
        <dbReference type="Rhea" id="RHEA-COMP:10132"/>
        <dbReference type="Rhea" id="RHEA-COMP:13555"/>
        <dbReference type="Rhea" id="RHEA-COMP:13556"/>
        <dbReference type="ChEBI" id="CHEBI:29950"/>
        <dbReference type="ChEBI" id="CHEBI:82612"/>
        <dbReference type="ChEBI" id="CHEBI:137386"/>
        <dbReference type="ChEBI" id="CHEBI:137387"/>
        <dbReference type="EC" id="2.1.1.63"/>
    </reaction>
</comment>
<evidence type="ECO:0000313" key="11">
    <source>
        <dbReference type="EMBL" id="GAA4421200.1"/>
    </source>
</evidence>
<comment type="similarity">
    <text evidence="8">Belongs to the MGMT family.</text>
</comment>
<dbReference type="InterPro" id="IPR001497">
    <property type="entry name" value="MethylDNA_cys_MeTrfase_AS"/>
</dbReference>
<dbReference type="PROSITE" id="PS00374">
    <property type="entry name" value="MGMT"/>
    <property type="match status" value="1"/>
</dbReference>
<dbReference type="CDD" id="cd06445">
    <property type="entry name" value="ATase"/>
    <property type="match status" value="1"/>
</dbReference>
<dbReference type="InterPro" id="IPR036388">
    <property type="entry name" value="WH-like_DNA-bd_sf"/>
</dbReference>
<dbReference type="HAMAP" id="MF_00772">
    <property type="entry name" value="OGT"/>
    <property type="match status" value="1"/>
</dbReference>
<feature type="domain" description="Methylated-DNA-[protein]-cysteine S-methyltransferase DNA binding" evidence="9">
    <location>
        <begin position="95"/>
        <end position="175"/>
    </location>
</feature>